<dbReference type="Pfam" id="PF01522">
    <property type="entry name" value="Polysacc_deac_1"/>
    <property type="match status" value="1"/>
</dbReference>
<dbReference type="GO" id="GO:0016810">
    <property type="term" value="F:hydrolase activity, acting on carbon-nitrogen (but not peptide) bonds"/>
    <property type="evidence" value="ECO:0007669"/>
    <property type="project" value="InterPro"/>
</dbReference>
<proteinExistence type="predicted"/>
<comment type="subcellular location">
    <subcellularLocation>
        <location evidence="1">Secreted</location>
    </subcellularLocation>
</comment>
<dbReference type="GeneID" id="98405476"/>
<keyword evidence="2" id="KW-0732">Signal</keyword>
<protein>
    <submittedName>
        <fullName evidence="4">Polysaccharide deacetylase family protein</fullName>
    </submittedName>
</protein>
<dbReference type="AlphaFoldDB" id="A0A643FVC1"/>
<dbReference type="PANTHER" id="PTHR34216:SF3">
    <property type="entry name" value="POLY-BETA-1,6-N-ACETYL-D-GLUCOSAMINE N-DEACETYLASE"/>
    <property type="match status" value="1"/>
</dbReference>
<accession>A0A643FVC1</accession>
<dbReference type="RefSeq" id="WP_150986093.1">
    <property type="nucleotide sequence ID" value="NZ_CP062804.1"/>
</dbReference>
<dbReference type="PANTHER" id="PTHR34216">
    <property type="match status" value="1"/>
</dbReference>
<gene>
    <name evidence="4" type="ORF">F7R26_031425</name>
</gene>
<evidence type="ECO:0000259" key="3">
    <source>
        <dbReference type="PROSITE" id="PS51677"/>
    </source>
</evidence>
<feature type="domain" description="NodB homology" evidence="3">
    <location>
        <begin position="64"/>
        <end position="246"/>
    </location>
</feature>
<reference evidence="4 5" key="1">
    <citation type="submission" date="2020-10" db="EMBL/GenBank/DDBJ databases">
        <title>Complete genome sequence of Cupriavidus basilensis CCUG 49340T.</title>
        <authorList>
            <person name="Salva-Serra F."/>
            <person name="Donoso R.A."/>
            <person name="Cho K.H."/>
            <person name="Yoo J.A."/>
            <person name="Lee K."/>
            <person name="Yoon S.-H."/>
            <person name="Perez-Pantoja D."/>
            <person name="Moore E.R.B."/>
        </authorList>
    </citation>
    <scope>NUCLEOTIDE SEQUENCE [LARGE SCALE GENOMIC DNA]</scope>
    <source>
        <strain evidence="5">CCUG 49340</strain>
    </source>
</reference>
<sequence>MTPRIPILMYHQIDAPPPSGTPMRSLVVAARDFSWQMRLLRLMGYRGLALRDLLPYLRGEKAGKVVGITLDDGYRNNLEHALPVLQRCGFSATCYAVSSLVGRTNAWDAAIGVPEKPLMTVQELRAWTRAGMEVGAHTRTHVDLTRMDGIAALDQIAGSKLALQDALGVPVRHFCYPYGEFNQPVADLVREAGYHSAVTTQRGRAAIGGNLFGLPRVLVARTSHLGQFLLKLATAYEDRRGVEVVS</sequence>
<dbReference type="PROSITE" id="PS51677">
    <property type="entry name" value="NODB"/>
    <property type="match status" value="1"/>
</dbReference>
<dbReference type="InterPro" id="IPR011330">
    <property type="entry name" value="Glyco_hydro/deAcase_b/a-brl"/>
</dbReference>
<dbReference type="CDD" id="cd10918">
    <property type="entry name" value="CE4_NodB_like_5s_6s"/>
    <property type="match status" value="1"/>
</dbReference>
<dbReference type="GO" id="GO:0005975">
    <property type="term" value="P:carbohydrate metabolic process"/>
    <property type="evidence" value="ECO:0007669"/>
    <property type="project" value="InterPro"/>
</dbReference>
<evidence type="ECO:0000256" key="1">
    <source>
        <dbReference type="ARBA" id="ARBA00004613"/>
    </source>
</evidence>
<dbReference type="SUPFAM" id="SSF88713">
    <property type="entry name" value="Glycoside hydrolase/deacetylase"/>
    <property type="match status" value="1"/>
</dbReference>
<dbReference type="Gene3D" id="3.20.20.370">
    <property type="entry name" value="Glycoside hydrolase/deacetylase"/>
    <property type="match status" value="1"/>
</dbReference>
<evidence type="ECO:0000313" key="5">
    <source>
        <dbReference type="Proteomes" id="UP000397656"/>
    </source>
</evidence>
<dbReference type="Proteomes" id="UP000397656">
    <property type="component" value="Chromosome 2"/>
</dbReference>
<evidence type="ECO:0000256" key="2">
    <source>
        <dbReference type="ARBA" id="ARBA00022729"/>
    </source>
</evidence>
<name>A0A643FVC1_9BURK</name>
<evidence type="ECO:0000313" key="4">
    <source>
        <dbReference type="EMBL" id="QOT79258.1"/>
    </source>
</evidence>
<dbReference type="EMBL" id="CP062804">
    <property type="protein sequence ID" value="QOT79258.1"/>
    <property type="molecule type" value="Genomic_DNA"/>
</dbReference>
<dbReference type="InterPro" id="IPR002509">
    <property type="entry name" value="NODB_dom"/>
</dbReference>
<organism evidence="4 5">
    <name type="scientific">Cupriavidus basilensis</name>
    <dbReference type="NCBI Taxonomy" id="68895"/>
    <lineage>
        <taxon>Bacteria</taxon>
        <taxon>Pseudomonadati</taxon>
        <taxon>Pseudomonadota</taxon>
        <taxon>Betaproteobacteria</taxon>
        <taxon>Burkholderiales</taxon>
        <taxon>Burkholderiaceae</taxon>
        <taxon>Cupriavidus</taxon>
    </lineage>
</organism>
<dbReference type="InterPro" id="IPR051398">
    <property type="entry name" value="Polysacch_Deacetylase"/>
</dbReference>
<dbReference type="GO" id="GO:0005576">
    <property type="term" value="C:extracellular region"/>
    <property type="evidence" value="ECO:0007669"/>
    <property type="project" value="UniProtKB-SubCell"/>
</dbReference>